<evidence type="ECO:0000256" key="3">
    <source>
        <dbReference type="ARBA" id="ARBA00023015"/>
    </source>
</evidence>
<dbReference type="PANTHER" id="PTHR24327">
    <property type="entry name" value="HOMEOBOX PROTEIN"/>
    <property type="match status" value="1"/>
</dbReference>
<dbReference type="eggNOG" id="KOG2252">
    <property type="taxonomic scope" value="Eukaryota"/>
</dbReference>
<dbReference type="EMBL" id="DS469663">
    <property type="protein sequence ID" value="EDO36708.1"/>
    <property type="molecule type" value="Genomic_DNA"/>
</dbReference>
<evidence type="ECO:0000259" key="12">
    <source>
        <dbReference type="PROSITE" id="PS51042"/>
    </source>
</evidence>
<dbReference type="EMBL" id="JQ959573">
    <property type="protein sequence ID" value="AFP87452.1"/>
    <property type="molecule type" value="mRNA"/>
</dbReference>
<dbReference type="GO" id="GO:0000978">
    <property type="term" value="F:RNA polymerase II cis-regulatory region sequence-specific DNA binding"/>
    <property type="evidence" value="ECO:0000318"/>
    <property type="project" value="GO_Central"/>
</dbReference>
<reference evidence="13" key="2">
    <citation type="journal article" date="2012" name="PLoS Genet.">
        <title>A Framework for the Establishment of a Cnidarian Gene Regulatory Network for 'Endomesoderm' Specification: The Inputs of beta-Catenin/TCF Signaling.</title>
        <authorList>
            <person name="Rottinger E."/>
            <person name="Dahlin P."/>
            <person name="Martindale M.Q."/>
        </authorList>
    </citation>
    <scope>NUCLEOTIDE SEQUENCE</scope>
</reference>
<dbReference type="InterPro" id="IPR050460">
    <property type="entry name" value="Distal-less_Homeobox_TF"/>
</dbReference>
<feature type="DNA-binding region" description="Homeobox" evidence="8">
    <location>
        <begin position="143"/>
        <end position="202"/>
    </location>
</feature>
<dbReference type="Pfam" id="PF00046">
    <property type="entry name" value="Homeodomain"/>
    <property type="match status" value="1"/>
</dbReference>
<gene>
    <name evidence="14" type="ORF">NEMVEDRAFT_v1g212484</name>
</gene>
<dbReference type="STRING" id="45351.A7SHT3"/>
<dbReference type="InterPro" id="IPR008983">
    <property type="entry name" value="Tumour_necrosis_fac-like_dom"/>
</dbReference>
<sequence>MSSRILKFEVPEGKEEIVREAIRTIEGCREIPTPTETERDKKDDMIVNSTNPKEIVERVSLWLKRNRVSQIQFAKTILGRGQPTLNALLAQGQTEEWPKEGTKRRHYIKMYDFMEDEDLQSTLRLAGAKYEHQRVKVYSQEHIHRPRTRFSDLQLAALDMLFTKTQNPSVEVLEELCNTLHLELAQAQIWFQNKRRLLKENAYTPGQYQFGAPTTVRLDSPSIEVNISSDDKVNIPRDNEINIPSDIENNTESVSIDVPSMVVDIPDENKIKSESRTAQGQTEEWPKEGTKQQHYIKMDDFLEDEDLQSTLRLAGAKSEHQKVRVYTQEHVPKPRTRFSDLQLAALDMVFTKTPNPSVEVLGELCITLNLELAQKTRTIKYLKNNIFSQCAYINNIGFVEVGMYSTLRSNQTSTKKAELTGWISTGSPGLVNLQSGSFHTRFTAEIAGLYSIDANLILFYNRSRSIKAALAINRDISTHSGLTGLSSNHSSEYTLTFSGLAKLSHGDAVSIFVTSLPEGASWTVLTGSPFFVRLLNSKSSVPAFHAVLPCDITVPPLPSTGRLFDWATNGSAVFQQLSGFSPSLGEFCVSCNGVYKINVNILTNVTQDTDVTVTIETNSGDTIVSAKTRHIGIDTVSIGGVFAFAVGDCFRVRINSSVAAIRILTGSGFSAVFISGLRSNPPFLSYPLNGTQYLANSGLHDVNFSDPKDSPKAHVGLVTNRDGFTVAVTGSYIVSAVLDIMAKKDNPVESLRLLAIVNRSPSSTLSSATIASVTSLPYSGHLSLTGVLYLRKGDKVSASVSKSSVNPLSIQTGHFSVALTTNEWPGLSVTLARNQALTRTGWNEIRDWNTGLYKANGDFSFDDSFDEVSGRYVVPLDGMYIISCHVIVTGSGATPLGAMIAVDGSLDLGSGLYSIHDVPNKDMTVPVSVSLRLSQGQYLSVFVFTSRGSSWTLSNSTGLSVVFSGAGLTSVPGSFAGSIGPMLR</sequence>
<dbReference type="SMART" id="SM01109">
    <property type="entry name" value="CUT"/>
    <property type="match status" value="1"/>
</dbReference>
<evidence type="ECO:0000256" key="4">
    <source>
        <dbReference type="ARBA" id="ARBA00023125"/>
    </source>
</evidence>
<evidence type="ECO:0000256" key="9">
    <source>
        <dbReference type="RuleBase" id="RU000682"/>
    </source>
</evidence>
<dbReference type="PROSITE" id="PS51042">
    <property type="entry name" value="CUT"/>
    <property type="match status" value="1"/>
</dbReference>
<dbReference type="InterPro" id="IPR001356">
    <property type="entry name" value="HD"/>
</dbReference>
<dbReference type="HOGENOM" id="CLU_302912_0_0_1"/>
<evidence type="ECO:0000256" key="7">
    <source>
        <dbReference type="ARBA" id="ARBA00023242"/>
    </source>
</evidence>
<dbReference type="GO" id="GO:0006357">
    <property type="term" value="P:regulation of transcription by RNA polymerase II"/>
    <property type="evidence" value="ECO:0000318"/>
    <property type="project" value="GO_Central"/>
</dbReference>
<dbReference type="Gene3D" id="2.60.120.40">
    <property type="match status" value="3"/>
</dbReference>
<feature type="domain" description="Homeobox" evidence="11">
    <location>
        <begin position="141"/>
        <end position="201"/>
    </location>
</feature>
<evidence type="ECO:0000259" key="11">
    <source>
        <dbReference type="PROSITE" id="PS50071"/>
    </source>
</evidence>
<proteinExistence type="evidence at transcript level"/>
<dbReference type="SUPFAM" id="SSF47413">
    <property type="entry name" value="lambda repressor-like DNA-binding domains"/>
    <property type="match status" value="1"/>
</dbReference>
<dbReference type="SMART" id="SM00389">
    <property type="entry name" value="HOX"/>
    <property type="match status" value="2"/>
</dbReference>
<dbReference type="GO" id="GO:0000981">
    <property type="term" value="F:DNA-binding transcription factor activity, RNA polymerase II-specific"/>
    <property type="evidence" value="ECO:0000318"/>
    <property type="project" value="GO_Central"/>
</dbReference>
<protein>
    <recommendedName>
        <fullName evidence="10">One cut domain family member</fullName>
    </recommendedName>
</protein>
<evidence type="ECO:0000256" key="10">
    <source>
        <dbReference type="RuleBase" id="RU361129"/>
    </source>
</evidence>
<comment type="subcellular location">
    <subcellularLocation>
        <location evidence="1 8 9">Nucleus</location>
    </subcellularLocation>
</comment>
<organism evidence="14 15">
    <name type="scientific">Nematostella vectensis</name>
    <name type="common">Starlet sea anemone</name>
    <dbReference type="NCBI Taxonomy" id="45351"/>
    <lineage>
        <taxon>Eukaryota</taxon>
        <taxon>Metazoa</taxon>
        <taxon>Cnidaria</taxon>
        <taxon>Anthozoa</taxon>
        <taxon>Hexacorallia</taxon>
        <taxon>Actiniaria</taxon>
        <taxon>Edwardsiidae</taxon>
        <taxon>Nematostella</taxon>
    </lineage>
</organism>
<dbReference type="CDD" id="cd00086">
    <property type="entry name" value="homeodomain"/>
    <property type="match status" value="2"/>
</dbReference>
<evidence type="ECO:0000256" key="5">
    <source>
        <dbReference type="ARBA" id="ARBA00023155"/>
    </source>
</evidence>
<keyword evidence="4 8" id="KW-0238">DNA-binding</keyword>
<accession>A7SHT3</accession>
<evidence type="ECO:0000313" key="14">
    <source>
        <dbReference type="EMBL" id="EDO36708.1"/>
    </source>
</evidence>
<evidence type="ECO:0000313" key="15">
    <source>
        <dbReference type="Proteomes" id="UP000001593"/>
    </source>
</evidence>
<evidence type="ECO:0000256" key="1">
    <source>
        <dbReference type="ARBA" id="ARBA00004123"/>
    </source>
</evidence>
<keyword evidence="3 10" id="KW-0805">Transcription regulation</keyword>
<evidence type="ECO:0000256" key="2">
    <source>
        <dbReference type="ARBA" id="ARBA00008190"/>
    </source>
</evidence>
<name>A7SHT3_NEMVE</name>
<dbReference type="Proteomes" id="UP000001593">
    <property type="component" value="Unassembled WGS sequence"/>
</dbReference>
<evidence type="ECO:0000313" key="13">
    <source>
        <dbReference type="EMBL" id="AFP87452.1"/>
    </source>
</evidence>
<dbReference type="InterPro" id="IPR003350">
    <property type="entry name" value="CUT_dom"/>
</dbReference>
<evidence type="ECO:0000256" key="8">
    <source>
        <dbReference type="PROSITE-ProRule" id="PRU00108"/>
    </source>
</evidence>
<dbReference type="SUPFAM" id="SSF46689">
    <property type="entry name" value="Homeodomain-like"/>
    <property type="match status" value="2"/>
</dbReference>
<dbReference type="SUPFAM" id="SSF49842">
    <property type="entry name" value="TNF-like"/>
    <property type="match status" value="1"/>
</dbReference>
<reference evidence="14 15" key="1">
    <citation type="journal article" date="2007" name="Science">
        <title>Sea anemone genome reveals ancestral eumetazoan gene repertoire and genomic organization.</title>
        <authorList>
            <person name="Putnam N.H."/>
            <person name="Srivastava M."/>
            <person name="Hellsten U."/>
            <person name="Dirks B."/>
            <person name="Chapman J."/>
            <person name="Salamov A."/>
            <person name="Terry A."/>
            <person name="Shapiro H."/>
            <person name="Lindquist E."/>
            <person name="Kapitonov V.V."/>
            <person name="Jurka J."/>
            <person name="Genikhovich G."/>
            <person name="Grigoriev I.V."/>
            <person name="Lucas S.M."/>
            <person name="Steele R.E."/>
            <person name="Finnerty J.R."/>
            <person name="Technau U."/>
            <person name="Martindale M.Q."/>
            <person name="Rokhsar D.S."/>
        </authorList>
    </citation>
    <scope>NUCLEOTIDE SEQUENCE [LARGE SCALE GENOMIC DNA]</scope>
    <source>
        <strain evidence="15">CH2 X CH6</strain>
        <strain evidence="14">CH2 x CH6</strain>
    </source>
</reference>
<keyword evidence="7 8" id="KW-0539">Nucleus</keyword>
<dbReference type="InterPro" id="IPR010982">
    <property type="entry name" value="Lambda_DNA-bd_dom_sf"/>
</dbReference>
<keyword evidence="5 8" id="KW-0371">Homeobox</keyword>
<dbReference type="PROSITE" id="PS50071">
    <property type="entry name" value="HOMEOBOX_2"/>
    <property type="match status" value="1"/>
</dbReference>
<keyword evidence="15" id="KW-1185">Reference proteome</keyword>
<evidence type="ECO:0000256" key="6">
    <source>
        <dbReference type="ARBA" id="ARBA00023163"/>
    </source>
</evidence>
<comment type="similarity">
    <text evidence="2 10">Belongs to the CUT homeobox family.</text>
</comment>
<dbReference type="Gene3D" id="1.10.10.60">
    <property type="entry name" value="Homeodomain-like"/>
    <property type="match status" value="2"/>
</dbReference>
<dbReference type="Gene3D" id="1.10.260.40">
    <property type="entry name" value="lambda repressor-like DNA-binding domains"/>
    <property type="match status" value="1"/>
</dbReference>
<dbReference type="InterPro" id="IPR009057">
    <property type="entry name" value="Homeodomain-like_sf"/>
</dbReference>
<dbReference type="PANTHER" id="PTHR24327:SF41">
    <property type="entry name" value="BRAIN-SPECIFIC HOMEOBOX PROTEIN"/>
    <property type="match status" value="1"/>
</dbReference>
<dbReference type="AlphaFoldDB" id="A7SHT3"/>
<dbReference type="InParanoid" id="A7SHT3"/>
<keyword evidence="6 10" id="KW-0804">Transcription</keyword>
<dbReference type="GO" id="GO:0005634">
    <property type="term" value="C:nucleus"/>
    <property type="evidence" value="ECO:0000318"/>
    <property type="project" value="GO_Central"/>
</dbReference>
<feature type="domain" description="CUT" evidence="12">
    <location>
        <begin position="41"/>
        <end position="129"/>
    </location>
</feature>
<dbReference type="Pfam" id="PF02376">
    <property type="entry name" value="CUT"/>
    <property type="match status" value="1"/>
</dbReference>